<protein>
    <submittedName>
        <fullName evidence="2">Uncharacterized protein</fullName>
    </submittedName>
</protein>
<dbReference type="EMBL" id="QPFP01000317">
    <property type="protein sequence ID" value="TEB16924.1"/>
    <property type="molecule type" value="Genomic_DNA"/>
</dbReference>
<reference evidence="2 3" key="1">
    <citation type="journal article" date="2019" name="Nat. Ecol. Evol.">
        <title>Megaphylogeny resolves global patterns of mushroom evolution.</title>
        <authorList>
            <person name="Varga T."/>
            <person name="Krizsan K."/>
            <person name="Foldi C."/>
            <person name="Dima B."/>
            <person name="Sanchez-Garcia M."/>
            <person name="Sanchez-Ramirez S."/>
            <person name="Szollosi G.J."/>
            <person name="Szarkandi J.G."/>
            <person name="Papp V."/>
            <person name="Albert L."/>
            <person name="Andreopoulos W."/>
            <person name="Angelini C."/>
            <person name="Antonin V."/>
            <person name="Barry K.W."/>
            <person name="Bougher N.L."/>
            <person name="Buchanan P."/>
            <person name="Buyck B."/>
            <person name="Bense V."/>
            <person name="Catcheside P."/>
            <person name="Chovatia M."/>
            <person name="Cooper J."/>
            <person name="Damon W."/>
            <person name="Desjardin D."/>
            <person name="Finy P."/>
            <person name="Geml J."/>
            <person name="Haridas S."/>
            <person name="Hughes K."/>
            <person name="Justo A."/>
            <person name="Karasinski D."/>
            <person name="Kautmanova I."/>
            <person name="Kiss B."/>
            <person name="Kocsube S."/>
            <person name="Kotiranta H."/>
            <person name="LaButti K.M."/>
            <person name="Lechner B.E."/>
            <person name="Liimatainen K."/>
            <person name="Lipzen A."/>
            <person name="Lukacs Z."/>
            <person name="Mihaltcheva S."/>
            <person name="Morgado L.N."/>
            <person name="Niskanen T."/>
            <person name="Noordeloos M.E."/>
            <person name="Ohm R.A."/>
            <person name="Ortiz-Santana B."/>
            <person name="Ovrebo C."/>
            <person name="Racz N."/>
            <person name="Riley R."/>
            <person name="Savchenko A."/>
            <person name="Shiryaev A."/>
            <person name="Soop K."/>
            <person name="Spirin V."/>
            <person name="Szebenyi C."/>
            <person name="Tomsovsky M."/>
            <person name="Tulloss R.E."/>
            <person name="Uehling J."/>
            <person name="Grigoriev I.V."/>
            <person name="Vagvolgyi C."/>
            <person name="Papp T."/>
            <person name="Martin F.M."/>
            <person name="Miettinen O."/>
            <person name="Hibbett D.S."/>
            <person name="Nagy L.G."/>
        </authorList>
    </citation>
    <scope>NUCLEOTIDE SEQUENCE [LARGE SCALE GENOMIC DNA]</scope>
    <source>
        <strain evidence="2 3">FP101781</strain>
    </source>
</reference>
<dbReference type="Proteomes" id="UP000298030">
    <property type="component" value="Unassembled WGS sequence"/>
</dbReference>
<sequence>MSKRQFVTTLAYQFAVHPALKDRLSSPILSAVRKNPAIFKMSLKRQLEVLILEPLRSYESDPASAPIPPLSVIIDGVDECGEAGDSSSSRSRQEARSKCSLSSYRQSRTRISLPCRRRQSPRNLDSQILHQYRFWKGQRNIPRRQVQPRRRHSLGPKVQICRDLSAI</sequence>
<accession>A0A4Y7S6A1</accession>
<organism evidence="2 3">
    <name type="scientific">Coprinellus micaceus</name>
    <name type="common">Glistening ink-cap mushroom</name>
    <name type="synonym">Coprinus micaceus</name>
    <dbReference type="NCBI Taxonomy" id="71717"/>
    <lineage>
        <taxon>Eukaryota</taxon>
        <taxon>Fungi</taxon>
        <taxon>Dikarya</taxon>
        <taxon>Basidiomycota</taxon>
        <taxon>Agaricomycotina</taxon>
        <taxon>Agaricomycetes</taxon>
        <taxon>Agaricomycetidae</taxon>
        <taxon>Agaricales</taxon>
        <taxon>Agaricineae</taxon>
        <taxon>Psathyrellaceae</taxon>
        <taxon>Coprinellus</taxon>
    </lineage>
</organism>
<evidence type="ECO:0000313" key="3">
    <source>
        <dbReference type="Proteomes" id="UP000298030"/>
    </source>
</evidence>
<keyword evidence="3" id="KW-1185">Reference proteome</keyword>
<evidence type="ECO:0000256" key="1">
    <source>
        <dbReference type="SAM" id="MobiDB-lite"/>
    </source>
</evidence>
<comment type="caution">
    <text evidence="2">The sequence shown here is derived from an EMBL/GenBank/DDBJ whole genome shotgun (WGS) entry which is preliminary data.</text>
</comment>
<dbReference type="OrthoDB" id="3027122at2759"/>
<proteinExistence type="predicted"/>
<feature type="region of interest" description="Disordered" evidence="1">
    <location>
        <begin position="81"/>
        <end position="103"/>
    </location>
</feature>
<evidence type="ECO:0000313" key="2">
    <source>
        <dbReference type="EMBL" id="TEB16924.1"/>
    </source>
</evidence>
<gene>
    <name evidence="2" type="ORF">FA13DRAFT_788751</name>
</gene>
<name>A0A4Y7S6A1_COPMI</name>
<dbReference type="AlphaFoldDB" id="A0A4Y7S6A1"/>